<name>A0A8J7A7B6_9CYAN</name>
<gene>
    <name evidence="2" type="ORF">IQ241_08880</name>
</gene>
<dbReference type="AlphaFoldDB" id="A0A8J7A7B6"/>
<accession>A0A8J7A7B6</accession>
<dbReference type="Gene3D" id="3.90.1570.10">
    <property type="entry name" value="tt1808, chain A"/>
    <property type="match status" value="1"/>
</dbReference>
<dbReference type="InterPro" id="IPR011335">
    <property type="entry name" value="Restrct_endonuc-II-like"/>
</dbReference>
<dbReference type="SUPFAM" id="SSF52980">
    <property type="entry name" value="Restriction endonuclease-like"/>
    <property type="match status" value="1"/>
</dbReference>
<dbReference type="RefSeq" id="WP_193906136.1">
    <property type="nucleotide sequence ID" value="NZ_JADEXG010000016.1"/>
</dbReference>
<feature type="domain" description="Putative restriction endonuclease" evidence="1">
    <location>
        <begin position="46"/>
        <end position="189"/>
    </location>
</feature>
<dbReference type="Proteomes" id="UP000636505">
    <property type="component" value="Unassembled WGS sequence"/>
</dbReference>
<protein>
    <submittedName>
        <fullName evidence="2">Uma2 family endonuclease</fullName>
    </submittedName>
</protein>
<dbReference type="InterPro" id="IPR008538">
    <property type="entry name" value="Uma2"/>
</dbReference>
<dbReference type="PANTHER" id="PTHR34107">
    <property type="entry name" value="SLL0198 PROTEIN-RELATED"/>
    <property type="match status" value="1"/>
</dbReference>
<dbReference type="InterPro" id="IPR012296">
    <property type="entry name" value="Nuclease_put_TT1808"/>
</dbReference>
<sequence length="214" mass="24162">MTQLEIQIPLETWLPAAWDEFVNLADDPASAKLKGYYYQSRMRFEPMATGADHARVHTIIIASLGLYATLRRIPLNGHDGCSYRKAGRDEFQPDASYYIGDNAEAIPWGTRVVDLDSYPCPNLVIEISDPSLSDDQGAKRLQYEDLRIPEYWIVDVQTTNILAFSVTADGSSRRIRQSQALPGLQLDMLTQALQRSRQETQSATMAWLMAQFQS</sequence>
<evidence type="ECO:0000259" key="1">
    <source>
        <dbReference type="Pfam" id="PF05685"/>
    </source>
</evidence>
<comment type="caution">
    <text evidence="2">The sequence shown here is derived from an EMBL/GenBank/DDBJ whole genome shotgun (WGS) entry which is preliminary data.</text>
</comment>
<reference evidence="2" key="1">
    <citation type="submission" date="2020-10" db="EMBL/GenBank/DDBJ databases">
        <authorList>
            <person name="Castelo-Branco R."/>
            <person name="Eusebio N."/>
            <person name="Adriana R."/>
            <person name="Vieira A."/>
            <person name="Brugerolle De Fraissinette N."/>
            <person name="Rezende De Castro R."/>
            <person name="Schneider M.P."/>
            <person name="Vasconcelos V."/>
            <person name="Leao P.N."/>
        </authorList>
    </citation>
    <scope>NUCLEOTIDE SEQUENCE</scope>
    <source>
        <strain evidence="2">LEGE 07310</strain>
    </source>
</reference>
<keyword evidence="2" id="KW-0540">Nuclease</keyword>
<keyword evidence="2" id="KW-0255">Endonuclease</keyword>
<keyword evidence="2" id="KW-0378">Hydrolase</keyword>
<dbReference type="CDD" id="cd06260">
    <property type="entry name" value="DUF820-like"/>
    <property type="match status" value="1"/>
</dbReference>
<dbReference type="PANTHER" id="PTHR34107:SF4">
    <property type="entry name" value="SLL1222 PROTEIN"/>
    <property type="match status" value="1"/>
</dbReference>
<dbReference type="GO" id="GO:0004519">
    <property type="term" value="F:endonuclease activity"/>
    <property type="evidence" value="ECO:0007669"/>
    <property type="project" value="UniProtKB-KW"/>
</dbReference>
<keyword evidence="3" id="KW-1185">Reference proteome</keyword>
<dbReference type="Pfam" id="PF05685">
    <property type="entry name" value="Uma2"/>
    <property type="match status" value="1"/>
</dbReference>
<dbReference type="EMBL" id="JADEXG010000016">
    <property type="protein sequence ID" value="MBE9077410.1"/>
    <property type="molecule type" value="Genomic_DNA"/>
</dbReference>
<organism evidence="2 3">
    <name type="scientific">Vasconcelosia minhoensis LEGE 07310</name>
    <dbReference type="NCBI Taxonomy" id="915328"/>
    <lineage>
        <taxon>Bacteria</taxon>
        <taxon>Bacillati</taxon>
        <taxon>Cyanobacteriota</taxon>
        <taxon>Cyanophyceae</taxon>
        <taxon>Nodosilineales</taxon>
        <taxon>Cymatolegaceae</taxon>
        <taxon>Vasconcelosia</taxon>
        <taxon>Vasconcelosia minhoensis</taxon>
    </lineage>
</organism>
<proteinExistence type="predicted"/>
<evidence type="ECO:0000313" key="2">
    <source>
        <dbReference type="EMBL" id="MBE9077410.1"/>
    </source>
</evidence>
<evidence type="ECO:0000313" key="3">
    <source>
        <dbReference type="Proteomes" id="UP000636505"/>
    </source>
</evidence>